<dbReference type="GeneID" id="4386351"/>
<dbReference type="Proteomes" id="UP000001056">
    <property type="component" value="Unassembled WGS sequence"/>
</dbReference>
<accession>Q2HF25</accession>
<feature type="region of interest" description="Disordered" evidence="1">
    <location>
        <begin position="114"/>
        <end position="166"/>
    </location>
</feature>
<reference evidence="3" key="1">
    <citation type="journal article" date="2015" name="Genome Announc.">
        <title>Draft genome sequence of the cellulolytic fungus Chaetomium globosum.</title>
        <authorList>
            <person name="Cuomo C.A."/>
            <person name="Untereiner W.A."/>
            <person name="Ma L.-J."/>
            <person name="Grabherr M."/>
            <person name="Birren B.W."/>
        </authorList>
    </citation>
    <scope>NUCLEOTIDE SEQUENCE [LARGE SCALE GENOMIC DNA]</scope>
    <source>
        <strain evidence="3">ATCC 6205 / CBS 148.51 / DSM 1962 / NBRC 6347 / NRRL 1970</strain>
    </source>
</reference>
<dbReference type="eggNOG" id="ENOG502RNUF">
    <property type="taxonomic scope" value="Eukaryota"/>
</dbReference>
<feature type="compositionally biased region" description="Low complexity" evidence="1">
    <location>
        <begin position="148"/>
        <end position="163"/>
    </location>
</feature>
<sequence>MHPPAARQTPQKGQENSPMDLALHNSDVLASTQTPQTHQNHDPQSDTELEPSLCEEPQDDELPDPLPLMHFPHCRLEISTFPTPNGPGKLEQIALPGSLVRTLLSRFETDLQQHQEEEYQYQQQRQQYRRTPSPSPATSKPHSPPSPQTTTTTTTATPTAPRPIRIQPHFDDAADWVFSRCLLADFTGFREDEAEALSTAAGAGRLCCWASVVLSPPRRRRSAGVGGGGGGSMGFGGMFGEDEEGDEDELVEEEEGLRGLQGGESGAEGEDEGRWELEFVVQRVGVRDPGSGWFLEALETLYQTICASHTVVDPLGVADASVPRTLRRLSFSSATQRCW</sequence>
<feature type="compositionally biased region" description="Low complexity" evidence="1">
    <location>
        <begin position="120"/>
        <end position="130"/>
    </location>
</feature>
<gene>
    <name evidence="2" type="ORF">CHGG_01179</name>
</gene>
<feature type="compositionally biased region" description="Gly residues" evidence="1">
    <location>
        <begin position="224"/>
        <end position="239"/>
    </location>
</feature>
<name>Q2HF25_CHAGB</name>
<organism evidence="2 3">
    <name type="scientific">Chaetomium globosum (strain ATCC 6205 / CBS 148.51 / DSM 1962 / NBRC 6347 / NRRL 1970)</name>
    <name type="common">Soil fungus</name>
    <dbReference type="NCBI Taxonomy" id="306901"/>
    <lineage>
        <taxon>Eukaryota</taxon>
        <taxon>Fungi</taxon>
        <taxon>Dikarya</taxon>
        <taxon>Ascomycota</taxon>
        <taxon>Pezizomycotina</taxon>
        <taxon>Sordariomycetes</taxon>
        <taxon>Sordariomycetidae</taxon>
        <taxon>Sordariales</taxon>
        <taxon>Chaetomiaceae</taxon>
        <taxon>Chaetomium</taxon>
    </lineage>
</organism>
<keyword evidence="3" id="KW-1185">Reference proteome</keyword>
<dbReference type="OrthoDB" id="4584885at2759"/>
<feature type="compositionally biased region" description="Polar residues" evidence="1">
    <location>
        <begin position="8"/>
        <end position="17"/>
    </location>
</feature>
<dbReference type="InParanoid" id="Q2HF25"/>
<feature type="compositionally biased region" description="Polar residues" evidence="1">
    <location>
        <begin position="28"/>
        <end position="38"/>
    </location>
</feature>
<protein>
    <submittedName>
        <fullName evidence="2">Uncharacterized protein</fullName>
    </submittedName>
</protein>
<dbReference type="RefSeq" id="XP_001220400.1">
    <property type="nucleotide sequence ID" value="XM_001220399.1"/>
</dbReference>
<dbReference type="EMBL" id="CH408029">
    <property type="protein sequence ID" value="EAQ92944.1"/>
    <property type="molecule type" value="Genomic_DNA"/>
</dbReference>
<evidence type="ECO:0000313" key="3">
    <source>
        <dbReference type="Proteomes" id="UP000001056"/>
    </source>
</evidence>
<evidence type="ECO:0000256" key="1">
    <source>
        <dbReference type="SAM" id="MobiDB-lite"/>
    </source>
</evidence>
<feature type="region of interest" description="Disordered" evidence="1">
    <location>
        <begin position="219"/>
        <end position="272"/>
    </location>
</feature>
<dbReference type="VEuPathDB" id="FungiDB:CHGG_01179"/>
<proteinExistence type="predicted"/>
<dbReference type="HOGENOM" id="CLU_928075_0_0_1"/>
<evidence type="ECO:0000313" key="2">
    <source>
        <dbReference type="EMBL" id="EAQ92944.1"/>
    </source>
</evidence>
<feature type="region of interest" description="Disordered" evidence="1">
    <location>
        <begin position="1"/>
        <end position="68"/>
    </location>
</feature>
<feature type="compositionally biased region" description="Acidic residues" evidence="1">
    <location>
        <begin position="240"/>
        <end position="255"/>
    </location>
</feature>
<dbReference type="OMA" id="QTICASH"/>
<dbReference type="AlphaFoldDB" id="Q2HF25"/>